<dbReference type="GO" id="GO:0030313">
    <property type="term" value="C:cell envelope"/>
    <property type="evidence" value="ECO:0007669"/>
    <property type="project" value="UniProtKB-SubCell"/>
</dbReference>
<dbReference type="PANTHER" id="PTHR32347:SF29">
    <property type="entry name" value="UPF0194 MEMBRANE PROTEIN YBHG"/>
    <property type="match status" value="1"/>
</dbReference>
<dbReference type="RefSeq" id="WP_096046869.1">
    <property type="nucleotide sequence ID" value="NZ_CP023275.1"/>
</dbReference>
<proteinExistence type="predicted"/>
<evidence type="ECO:0000256" key="1">
    <source>
        <dbReference type="ARBA" id="ARBA00004196"/>
    </source>
</evidence>
<feature type="domain" description="YbhG-like alpha-helical hairpin" evidence="3">
    <location>
        <begin position="74"/>
        <end position="202"/>
    </location>
</feature>
<dbReference type="Gene3D" id="2.40.50.100">
    <property type="match status" value="1"/>
</dbReference>
<evidence type="ECO:0000313" key="5">
    <source>
        <dbReference type="Proteomes" id="UP000217349"/>
    </source>
</evidence>
<dbReference type="KEGG" id="sulj:SJPD1_1825"/>
<name>A0A290HW95_9BACT</name>
<dbReference type="Gene3D" id="1.10.287.470">
    <property type="entry name" value="Helix hairpin bin"/>
    <property type="match status" value="1"/>
</dbReference>
<dbReference type="SUPFAM" id="SSF111369">
    <property type="entry name" value="HlyD-like secretion proteins"/>
    <property type="match status" value="1"/>
</dbReference>
<gene>
    <name evidence="4" type="ORF">SJPD1_1825</name>
</gene>
<accession>A0A290HW95</accession>
<protein>
    <submittedName>
        <fullName evidence="4">ABC transporter membrane fusion protein, PltH-like</fullName>
    </submittedName>
</protein>
<dbReference type="Pfam" id="PF25881">
    <property type="entry name" value="HH_YBHG"/>
    <property type="match status" value="1"/>
</dbReference>
<evidence type="ECO:0000259" key="3">
    <source>
        <dbReference type="Pfam" id="PF25881"/>
    </source>
</evidence>
<comment type="subcellular location">
    <subcellularLocation>
        <location evidence="1">Cell envelope</location>
    </subcellularLocation>
</comment>
<dbReference type="Proteomes" id="UP000217349">
    <property type="component" value="Chromosome"/>
</dbReference>
<dbReference type="InterPro" id="IPR059052">
    <property type="entry name" value="HH_YbhG-like"/>
</dbReference>
<reference evidence="5" key="1">
    <citation type="submission" date="2017-09" db="EMBL/GenBank/DDBJ databases">
        <title>The complete genome of Sulfurospirillum sp. JPD-1.</title>
        <authorList>
            <person name="Goris T."/>
        </authorList>
    </citation>
    <scope>NUCLEOTIDE SEQUENCE [LARGE SCALE GENOMIC DNA]</scope>
    <source>
        <strain evidence="5">JPD-1</strain>
    </source>
</reference>
<dbReference type="PANTHER" id="PTHR32347">
    <property type="entry name" value="EFFLUX SYSTEM COMPONENT YKNX-RELATED"/>
    <property type="match status" value="1"/>
</dbReference>
<organism evidence="4 5">
    <name type="scientific">Sulfurospirillum diekertiae</name>
    <dbReference type="NCBI Taxonomy" id="1854492"/>
    <lineage>
        <taxon>Bacteria</taxon>
        <taxon>Pseudomonadati</taxon>
        <taxon>Campylobacterota</taxon>
        <taxon>Epsilonproteobacteria</taxon>
        <taxon>Campylobacterales</taxon>
        <taxon>Sulfurospirillaceae</taxon>
        <taxon>Sulfurospirillum</taxon>
    </lineage>
</organism>
<dbReference type="InterPro" id="IPR050465">
    <property type="entry name" value="UPF0194_transport"/>
</dbReference>
<sequence length="328" mass="36918">MKKLVLLLLLVILGVGGGYYYYSHVKGQEKPLVFYGNIENRTQDLSFRFLGTIQSIAKDEGESFSKGEPLVRLDTTALHYQLDNLNAQIMAAKATLAKLTKGYRVEEIAQAKASVEETKAALVGIKDVYIRQEKLLKVDATTEQDYISAKTQYDQANASYDKALSYYELERKGYRDEDIEMQKATVLSLIAQAKSVEHDIEDATLYAPTQGTVLARYKEPSSIVSAAQSILEIALEDEYWVKAYVAEPLLGKITQGESMLVYIDSRKEPYEGSIGFISPVAEFTPKNIETTELRPDLVYRFRVIIKNPDSHLKQGMPITIKCKEDTQK</sequence>
<dbReference type="EMBL" id="CP023275">
    <property type="protein sequence ID" value="ATB69930.1"/>
    <property type="molecule type" value="Genomic_DNA"/>
</dbReference>
<evidence type="ECO:0000256" key="2">
    <source>
        <dbReference type="ARBA" id="ARBA00023054"/>
    </source>
</evidence>
<evidence type="ECO:0000313" key="4">
    <source>
        <dbReference type="EMBL" id="ATB69930.1"/>
    </source>
</evidence>
<dbReference type="Gene3D" id="2.40.30.170">
    <property type="match status" value="1"/>
</dbReference>
<keyword evidence="2" id="KW-0175">Coiled coil</keyword>
<dbReference type="AlphaFoldDB" id="A0A290HW95"/>
<dbReference type="OrthoDB" id="9778236at2"/>